<keyword evidence="2" id="KW-0540">Nuclease</keyword>
<evidence type="ECO:0000259" key="1">
    <source>
        <dbReference type="PROSITE" id="PS51841"/>
    </source>
</evidence>
<dbReference type="InterPro" id="IPR005135">
    <property type="entry name" value="Endo/exonuclease/phosphatase"/>
</dbReference>
<dbReference type="RefSeq" id="WP_377963833.1">
    <property type="nucleotide sequence ID" value="NZ_JBHZOL010000058.1"/>
</dbReference>
<dbReference type="InterPro" id="IPR036691">
    <property type="entry name" value="Endo/exonu/phosph_ase_sf"/>
</dbReference>
<keyword evidence="2" id="KW-0255">Endonuclease</keyword>
<dbReference type="PANTHER" id="PTHR42834:SF1">
    <property type="entry name" value="ENDONUCLEASE_EXONUCLEASE_PHOSPHATASE FAMILY PROTEIN (AFU_ORTHOLOGUE AFUA_3G09210)"/>
    <property type="match status" value="1"/>
</dbReference>
<dbReference type="CDD" id="cd10283">
    <property type="entry name" value="MnuA_DNase1-like"/>
    <property type="match status" value="1"/>
</dbReference>
<dbReference type="Gene3D" id="3.60.10.10">
    <property type="entry name" value="Endonuclease/exonuclease/phosphatase"/>
    <property type="match status" value="1"/>
</dbReference>
<feature type="domain" description="LTD" evidence="1">
    <location>
        <begin position="1"/>
        <end position="103"/>
    </location>
</feature>
<dbReference type="InterPro" id="IPR001322">
    <property type="entry name" value="Lamin_tail_dom"/>
</dbReference>
<proteinExistence type="predicted"/>
<accession>A0ABW6IDJ4</accession>
<protein>
    <submittedName>
        <fullName evidence="2">Endonuclease/exonuclease/phosphatase family protein</fullName>
    </submittedName>
</protein>
<evidence type="ECO:0000313" key="2">
    <source>
        <dbReference type="EMBL" id="MFE4106253.1"/>
    </source>
</evidence>
<organism evidence="2 3">
    <name type="scientific">Almyronema epifaneia S1</name>
    <dbReference type="NCBI Taxonomy" id="2991925"/>
    <lineage>
        <taxon>Bacteria</taxon>
        <taxon>Bacillati</taxon>
        <taxon>Cyanobacteriota</taxon>
        <taxon>Cyanophyceae</taxon>
        <taxon>Nodosilineales</taxon>
        <taxon>Nodosilineaceae</taxon>
        <taxon>Almyronema</taxon>
        <taxon>Almyronema epifaneia</taxon>
    </lineage>
</organism>
<comment type="caution">
    <text evidence="2">The sequence shown here is derived from an EMBL/GenBank/DDBJ whole genome shotgun (WGS) entry which is preliminary data.</text>
</comment>
<dbReference type="Pfam" id="PF03372">
    <property type="entry name" value="Exo_endo_phos"/>
    <property type="match status" value="1"/>
</dbReference>
<reference evidence="2 3" key="1">
    <citation type="submission" date="2024-10" db="EMBL/GenBank/DDBJ databases">
        <authorList>
            <person name="Ratan Roy A."/>
            <person name="Morales Sandoval P.H."/>
            <person name="De Los Santos Villalobos S."/>
            <person name="Chakraborty S."/>
            <person name="Mukherjee J."/>
        </authorList>
    </citation>
    <scope>NUCLEOTIDE SEQUENCE [LARGE SCALE GENOMIC DNA]</scope>
    <source>
        <strain evidence="2 3">S1</strain>
    </source>
</reference>
<dbReference type="PROSITE" id="PS51841">
    <property type="entry name" value="LTD"/>
    <property type="match status" value="1"/>
</dbReference>
<dbReference type="CDD" id="cd04486">
    <property type="entry name" value="YhcR_OBF_like"/>
    <property type="match status" value="1"/>
</dbReference>
<name>A0ABW6IDJ4_9CYAN</name>
<dbReference type="PANTHER" id="PTHR42834">
    <property type="entry name" value="ENDONUCLEASE/EXONUCLEASE/PHOSPHATASE FAMILY PROTEIN (AFU_ORTHOLOGUE AFUA_3G09210)"/>
    <property type="match status" value="1"/>
</dbReference>
<dbReference type="SUPFAM" id="SSF56219">
    <property type="entry name" value="DNase I-like"/>
    <property type="match status" value="1"/>
</dbReference>
<keyword evidence="2" id="KW-0378">Hydrolase</keyword>
<keyword evidence="3" id="KW-1185">Reference proteome</keyword>
<dbReference type="EMBL" id="JBHZOL010000058">
    <property type="protein sequence ID" value="MFE4106253.1"/>
    <property type="molecule type" value="Genomic_DNA"/>
</dbReference>
<sequence length="1049" mass="110364">MASVFINEIHYDNVGTDIDEFIEIAGIAGTDLTGWSLVLYNGTDSQRSPYDTRILSGTLTDQGNGFGTLVIDYPTNGIQNGSPDGIALVDNNGNVVQFLSYEGSFVAASGPAAGLTSTDIGVSETASTAVGFSLQLTGSGSQSGDFTWSDPTTATPGAFNLGQTFGGASGPAAPLINEFVFNHTGSDTREFVEIFADANTDYSGFSLLQIEGDGSTAGLVDSVFTIGSTDASGFWTTGFQSNVFENGTVTLLLVENFAGSVGDDLDLDNDGVVDVIAWDRLVDSVAVSDGGSDDRTYAAATLIPGFDGLNDFTVGGASRIPNGVDTDTANDWVRNDFELAGIDGNVGTPEIGEAFNTPRAENAVVAETDLIPITAAIYDIQGAAQVSALVGERVLTSGIVTAVDSNGFYVQDPTGDGNIATSDGIFVFTGSRPSLVAGDAVQIEGTVSEFIPGGASTGNLSTTQISGSLEITVLSSGNALPESVILGRSGRVPPHQIIDNDGSFYNVLAGGGVYEPTTDGIDFYESLEGMRVTVEDAVAVSGTNRFGEIFTVANQGADATGLSDRGTINIAPDDFNPERIQIQEDTGILNLANAFGNVNTGDTLGNVTGVVSYNFGNYEVLVTEDFTANIQSANLQAEVSRLKPVEDGLTVASYNVLNLDPNDQDGDTDVADGRFEAIAQQIVNNLNAPDIISLQEVQDNDGSVNSNVTAANETLQRLVDAIAAAGGPTYTFVDNPFIGDDTSGGQPGGNIRTAFLYNSERVSLAGNPQLNNPFAGSIQTVVDPLDQQTNPNNPFFDTRLPLVGYFSFAGQTIAVVNNHFSSKGGSSPLFGQTQPAANLQEDPSVNGSLDQRRAQAQAVIDYLDHNNLLNNPNAKAIVLGDLNEFEFISPVEDILGGSLNNLTNTLPANERYTFNFDGNSQSLDHILVSDALLAGAEFDIVHVNTEFAETAGRASDHDPLLARFDLEGAPVGGDDDEEGDELRFGGRRGRWRSFHDASPVERFRNEPFSLGMTFSSVPVFMGENLLAGFAPSQPLALRENAFRPQSRYS</sequence>
<gene>
    <name evidence="2" type="ORF">ACFVKH_08195</name>
</gene>
<dbReference type="Proteomes" id="UP001600165">
    <property type="component" value="Unassembled WGS sequence"/>
</dbReference>
<dbReference type="GO" id="GO:0004519">
    <property type="term" value="F:endonuclease activity"/>
    <property type="evidence" value="ECO:0007669"/>
    <property type="project" value="UniProtKB-KW"/>
</dbReference>
<evidence type="ECO:0000313" key="3">
    <source>
        <dbReference type="Proteomes" id="UP001600165"/>
    </source>
</evidence>